<dbReference type="GO" id="GO:0006429">
    <property type="term" value="P:leucyl-tRNA aminoacylation"/>
    <property type="evidence" value="ECO:0007669"/>
    <property type="project" value="UniProtKB-UniRule"/>
</dbReference>
<dbReference type="PANTHER" id="PTHR43740">
    <property type="entry name" value="LEUCYL-TRNA SYNTHETASE"/>
    <property type="match status" value="1"/>
</dbReference>
<evidence type="ECO:0000256" key="9">
    <source>
        <dbReference type="HAMAP-Rule" id="MF_00049"/>
    </source>
</evidence>
<dbReference type="InterPro" id="IPR009008">
    <property type="entry name" value="Val/Leu/Ile-tRNA-synth_edit"/>
</dbReference>
<protein>
    <recommendedName>
        <fullName evidence="9">Leucine--tRNA ligase</fullName>
        <ecNumber evidence="9">6.1.1.4</ecNumber>
    </recommendedName>
    <alternativeName>
        <fullName evidence="9">Leucyl-tRNA synthetase</fullName>
        <shortName evidence="9">LeuRS</shortName>
    </alternativeName>
</protein>
<evidence type="ECO:0000256" key="7">
    <source>
        <dbReference type="ARBA" id="ARBA00023146"/>
    </source>
</evidence>
<keyword evidence="2 9" id="KW-0963">Cytoplasm</keyword>
<dbReference type="Pfam" id="PF13603">
    <property type="entry name" value="tRNA-synt_1_2"/>
    <property type="match status" value="1"/>
</dbReference>
<proteinExistence type="inferred from homology"/>
<dbReference type="FunFam" id="3.40.50.620:FF:000003">
    <property type="entry name" value="Leucine--tRNA ligase"/>
    <property type="match status" value="1"/>
</dbReference>
<dbReference type="NCBIfam" id="TIGR00396">
    <property type="entry name" value="leuS_bact"/>
    <property type="match status" value="1"/>
</dbReference>
<dbReference type="GO" id="GO:0005524">
    <property type="term" value="F:ATP binding"/>
    <property type="evidence" value="ECO:0007669"/>
    <property type="project" value="UniProtKB-UniRule"/>
</dbReference>
<feature type="short sequence motif" description="'HIGH' region" evidence="9">
    <location>
        <begin position="41"/>
        <end position="51"/>
    </location>
</feature>
<dbReference type="Pfam" id="PF08264">
    <property type="entry name" value="Anticodon_1"/>
    <property type="match status" value="1"/>
</dbReference>
<feature type="domain" description="Leucyl-tRNA synthetase editing" evidence="13">
    <location>
        <begin position="220"/>
        <end position="408"/>
    </location>
</feature>
<dbReference type="EMBL" id="CP020921">
    <property type="protein sequence ID" value="AWB10330.1"/>
    <property type="molecule type" value="Genomic_DNA"/>
</dbReference>
<evidence type="ECO:0000256" key="1">
    <source>
        <dbReference type="ARBA" id="ARBA00005594"/>
    </source>
</evidence>
<dbReference type="InterPro" id="IPR009080">
    <property type="entry name" value="tRNAsynth_Ia_anticodon-bd"/>
</dbReference>
<dbReference type="GO" id="GO:0004823">
    <property type="term" value="F:leucine-tRNA ligase activity"/>
    <property type="evidence" value="ECO:0007669"/>
    <property type="project" value="UniProtKB-UniRule"/>
</dbReference>
<evidence type="ECO:0000256" key="6">
    <source>
        <dbReference type="ARBA" id="ARBA00022917"/>
    </source>
</evidence>
<evidence type="ECO:0000256" key="8">
    <source>
        <dbReference type="ARBA" id="ARBA00047469"/>
    </source>
</evidence>
<keyword evidence="4 9" id="KW-0547">Nucleotide-binding</keyword>
<keyword evidence="15" id="KW-1185">Reference proteome</keyword>
<dbReference type="PANTHER" id="PTHR43740:SF2">
    <property type="entry name" value="LEUCINE--TRNA LIGASE, MITOCHONDRIAL"/>
    <property type="match status" value="1"/>
</dbReference>
<dbReference type="OrthoDB" id="9810365at2"/>
<evidence type="ECO:0000259" key="11">
    <source>
        <dbReference type="Pfam" id="PF08264"/>
    </source>
</evidence>
<keyword evidence="7 9" id="KW-0030">Aminoacyl-tRNA synthetase</keyword>
<dbReference type="FunFam" id="1.10.730.10:FF:000002">
    <property type="entry name" value="Leucine--tRNA ligase"/>
    <property type="match status" value="1"/>
</dbReference>
<organism evidence="14 15">
    <name type="scientific">Thermodesulfobium acidiphilum</name>
    <dbReference type="NCBI Taxonomy" id="1794699"/>
    <lineage>
        <taxon>Bacteria</taxon>
        <taxon>Pseudomonadati</taxon>
        <taxon>Thermodesulfobiota</taxon>
        <taxon>Thermodesulfobiia</taxon>
        <taxon>Thermodesulfobiales</taxon>
        <taxon>Thermodesulfobiaceae</taxon>
        <taxon>Thermodesulfobium</taxon>
    </lineage>
</organism>
<dbReference type="GO" id="GO:0005829">
    <property type="term" value="C:cytosol"/>
    <property type="evidence" value="ECO:0007669"/>
    <property type="project" value="TreeGrafter"/>
</dbReference>
<dbReference type="SUPFAM" id="SSF47323">
    <property type="entry name" value="Anticodon-binding domain of a subclass of class I aminoacyl-tRNA synthetases"/>
    <property type="match status" value="1"/>
</dbReference>
<feature type="domain" description="Methionyl/Valyl/Leucyl/Isoleucyl-tRNA synthetase anticodon-binding" evidence="11">
    <location>
        <begin position="667"/>
        <end position="790"/>
    </location>
</feature>
<evidence type="ECO:0000256" key="5">
    <source>
        <dbReference type="ARBA" id="ARBA00022840"/>
    </source>
</evidence>
<keyword evidence="6 9" id="KW-0648">Protein biosynthesis</keyword>
<keyword evidence="5 9" id="KW-0067">ATP-binding</keyword>
<dbReference type="Pfam" id="PF09334">
    <property type="entry name" value="tRNA-synt_1g"/>
    <property type="match status" value="2"/>
</dbReference>
<dbReference type="PRINTS" id="PR00985">
    <property type="entry name" value="TRNASYNTHLEU"/>
</dbReference>
<feature type="domain" description="Methionyl/Leucyl tRNA synthetase" evidence="12">
    <location>
        <begin position="570"/>
        <end position="626"/>
    </location>
</feature>
<comment type="similarity">
    <text evidence="1 9 10">Belongs to the class-I aminoacyl-tRNA synthetase family.</text>
</comment>
<dbReference type="FunFam" id="3.40.50.620:FF:000100">
    <property type="entry name" value="probable leucine--tRNA ligase, mitochondrial"/>
    <property type="match status" value="1"/>
</dbReference>
<evidence type="ECO:0000256" key="3">
    <source>
        <dbReference type="ARBA" id="ARBA00022598"/>
    </source>
</evidence>
<dbReference type="GO" id="GO:0002161">
    <property type="term" value="F:aminoacyl-tRNA deacylase activity"/>
    <property type="evidence" value="ECO:0007669"/>
    <property type="project" value="InterPro"/>
</dbReference>
<evidence type="ECO:0000259" key="13">
    <source>
        <dbReference type="Pfam" id="PF13603"/>
    </source>
</evidence>
<dbReference type="SUPFAM" id="SSF50677">
    <property type="entry name" value="ValRS/IleRS/LeuRS editing domain"/>
    <property type="match status" value="1"/>
</dbReference>
<gene>
    <name evidence="9" type="primary">leuS</name>
    <name evidence="14" type="ORF">TDSAC_0977</name>
</gene>
<dbReference type="HAMAP" id="MF_00049_B">
    <property type="entry name" value="Leu_tRNA_synth_B"/>
    <property type="match status" value="1"/>
</dbReference>
<dbReference type="Gene3D" id="1.10.730.10">
    <property type="entry name" value="Isoleucyl-tRNA Synthetase, Domain 1"/>
    <property type="match status" value="1"/>
</dbReference>
<evidence type="ECO:0000256" key="4">
    <source>
        <dbReference type="ARBA" id="ARBA00022741"/>
    </source>
</evidence>
<evidence type="ECO:0000313" key="15">
    <source>
        <dbReference type="Proteomes" id="UP000244792"/>
    </source>
</evidence>
<dbReference type="EC" id="6.1.1.4" evidence="9"/>
<sequence>MGLYPFETIEKKWQNVWREKKAFKTDDEKGNKKMYILEMFPYPSGNLHMGHVRNYTIGDVVARYYRMKSYNVLHPMGWDAFGMPAENAAIKYGVHPYEWTIKNIENMKRQLNSLGISYDWDREIATCFPDYYKWNQWLFLQFYKKGLVYKNKSKVNWCPECKTVLANEQAEEGRCWRCKSEVELKELEQWFFKITNYAEELSRDLDMLDGWPQKVKVMQRNWIGLSEGVMIRFKLAEKVEGYKDDFIEVFTTRADTLGGATFLVVSAEHPIVKSILESKDNNELKEFIKEYERERVQNRFTVGVTEKKGVALGIQVINPLTNEKIQVYASNYVLMGYGTGAVMGVPAHDSRDFEFAKEKNLPIKYVIKPESNGFYEEDKAYEEEGIVVNSPHISGLRSSDAKKKIVEMFQKEQMASFSKQIRLRDWLISRQRYWGTPIPIIYCEKCGIVPLREEDLPVILPTNVEFTGTGGSPLSNIDEFIKTKCPICGSDARRETDTMDTFVDSSWYYLRFCDPKNNNEPFSLEKAKFWMSVDQYIGGVEHAVLHLLYSRFFIKVLRDLGFLNIDEPFSNLLTQGMVLKDGEKMSKSKGNIVDPEEIISTYGADTARLFILFAAPPEKDLEWSDQGVEGAHRFLARIWKLFNENLDSIKNVEASIGSDLTEDEVNIYKKLNKTLLKAGNDIENKFHFNTSIAALMEFTNDFSYSLRNKKLRPELIKKIFETFTIILSVFAPHISEEIWSKMGHTDLVCFQSWPEVDPDYLEDDICTIAIQVNGKLRDKIMVEKDLEEEAITDKVMSSLRVKKFIEGKQILKKIYVKNKIFNIVVK</sequence>
<evidence type="ECO:0000256" key="2">
    <source>
        <dbReference type="ARBA" id="ARBA00022490"/>
    </source>
</evidence>
<dbReference type="PROSITE" id="PS00178">
    <property type="entry name" value="AA_TRNA_LIGASE_I"/>
    <property type="match status" value="1"/>
</dbReference>
<dbReference type="InterPro" id="IPR015413">
    <property type="entry name" value="Methionyl/Leucyl_tRNA_Synth"/>
</dbReference>
<dbReference type="Proteomes" id="UP000244792">
    <property type="component" value="Chromosome"/>
</dbReference>
<feature type="binding site" evidence="9">
    <location>
        <position position="587"/>
    </location>
    <ligand>
        <name>ATP</name>
        <dbReference type="ChEBI" id="CHEBI:30616"/>
    </ligand>
</feature>
<feature type="short sequence motif" description="'KMSKS' region" evidence="9">
    <location>
        <begin position="584"/>
        <end position="588"/>
    </location>
</feature>
<dbReference type="InterPro" id="IPR002302">
    <property type="entry name" value="Leu-tRNA-ligase"/>
</dbReference>
<evidence type="ECO:0000313" key="14">
    <source>
        <dbReference type="EMBL" id="AWB10330.1"/>
    </source>
</evidence>
<reference evidence="14 15" key="1">
    <citation type="submission" date="2017-04" db="EMBL/GenBank/DDBJ databases">
        <title>Genomic insights into metabolism of Thermodesulfobium acidiphilum.</title>
        <authorList>
            <person name="Toshchakov S.V."/>
            <person name="Frolov E.N."/>
            <person name="Kublanov I.V."/>
            <person name="Samarov N.I."/>
            <person name="Novikov A."/>
            <person name="Lebedinsky A.V."/>
            <person name="Bonch-Osmolovskaya E.A."/>
            <person name="Chernyh N.A."/>
        </authorList>
    </citation>
    <scope>NUCLEOTIDE SEQUENCE [LARGE SCALE GENOMIC DNA]</scope>
    <source>
        <strain evidence="14 15">3127-1</strain>
    </source>
</reference>
<dbReference type="RefSeq" id="WP_108309140.1">
    <property type="nucleotide sequence ID" value="NZ_CP020921.1"/>
</dbReference>
<dbReference type="InterPro" id="IPR014729">
    <property type="entry name" value="Rossmann-like_a/b/a_fold"/>
</dbReference>
<dbReference type="InterPro" id="IPR013155">
    <property type="entry name" value="M/V/L/I-tRNA-synth_anticd-bd"/>
</dbReference>
<comment type="subcellular location">
    <subcellularLocation>
        <location evidence="9">Cytoplasm</location>
    </subcellularLocation>
</comment>
<accession>A0A2R4W0W4</accession>
<dbReference type="SUPFAM" id="SSF52374">
    <property type="entry name" value="Nucleotidylyl transferase"/>
    <property type="match status" value="1"/>
</dbReference>
<dbReference type="AlphaFoldDB" id="A0A2R4W0W4"/>
<evidence type="ECO:0000256" key="10">
    <source>
        <dbReference type="RuleBase" id="RU363039"/>
    </source>
</evidence>
<dbReference type="InterPro" id="IPR025709">
    <property type="entry name" value="Leu_tRNA-synth_edit"/>
</dbReference>
<comment type="catalytic activity">
    <reaction evidence="8 9">
        <text>tRNA(Leu) + L-leucine + ATP = L-leucyl-tRNA(Leu) + AMP + diphosphate</text>
        <dbReference type="Rhea" id="RHEA:11688"/>
        <dbReference type="Rhea" id="RHEA-COMP:9613"/>
        <dbReference type="Rhea" id="RHEA-COMP:9622"/>
        <dbReference type="ChEBI" id="CHEBI:30616"/>
        <dbReference type="ChEBI" id="CHEBI:33019"/>
        <dbReference type="ChEBI" id="CHEBI:57427"/>
        <dbReference type="ChEBI" id="CHEBI:78442"/>
        <dbReference type="ChEBI" id="CHEBI:78494"/>
        <dbReference type="ChEBI" id="CHEBI:456215"/>
        <dbReference type="EC" id="6.1.1.4"/>
    </reaction>
</comment>
<dbReference type="CDD" id="cd07958">
    <property type="entry name" value="Anticodon_Ia_Leu_BEm"/>
    <property type="match status" value="1"/>
</dbReference>
<dbReference type="InterPro" id="IPR001412">
    <property type="entry name" value="aa-tRNA-synth_I_CS"/>
</dbReference>
<dbReference type="Gene3D" id="3.10.20.590">
    <property type="match status" value="1"/>
</dbReference>
<keyword evidence="3 9" id="KW-0436">Ligase</keyword>
<dbReference type="CDD" id="cd00812">
    <property type="entry name" value="LeuRS_core"/>
    <property type="match status" value="1"/>
</dbReference>
<feature type="domain" description="Methionyl/Leucyl tRNA synthetase" evidence="12">
    <location>
        <begin position="38"/>
        <end position="181"/>
    </location>
</feature>
<evidence type="ECO:0000259" key="12">
    <source>
        <dbReference type="Pfam" id="PF09334"/>
    </source>
</evidence>
<dbReference type="KEGG" id="taci:TDSAC_0977"/>
<dbReference type="Gene3D" id="3.40.50.620">
    <property type="entry name" value="HUPs"/>
    <property type="match status" value="2"/>
</dbReference>
<name>A0A2R4W0W4_THEAF</name>